<feature type="transmembrane region" description="Helical" evidence="5">
    <location>
        <begin position="60"/>
        <end position="79"/>
    </location>
</feature>
<evidence type="ECO:0000256" key="3">
    <source>
        <dbReference type="ARBA" id="ARBA00022989"/>
    </source>
</evidence>
<feature type="transmembrane region" description="Helical" evidence="5">
    <location>
        <begin position="162"/>
        <end position="182"/>
    </location>
</feature>
<name>A0ABQ3H533_9NEIS</name>
<proteinExistence type="predicted"/>
<dbReference type="EMBL" id="BMYP01000002">
    <property type="protein sequence ID" value="GHD71109.1"/>
    <property type="molecule type" value="Genomic_DNA"/>
</dbReference>
<sequence length="445" mass="49774">MQNRHVHIVNSLLFVLLLIFSVPGTIALRYILMAILLLLMFGNKDGRADFRSMVKENRPLHGLLALTAWLLLQLLWAGFPLEVLGELKGQWLAALLCFGIGAGFALSKQELTAKTGLLHYVFLFGLLAMVLDYASQFLHWGWPVSWSGIPVLANGLEIKSRIMASKVQVAYFCTLSFVFYLSELISRLLYRKRLVPVTLPVLLLALLLAVLLNAFSGARNGFVGLSMTFLSGLFLLFLFEKKTAPVKKAAFMLAMLLCFAGGALLNYKLDSRWDRFLSSATIGAQFEESQAWVDPHKWPYPLLADGKPVDVSAYERMAFLAAGLDYALQNPLGSGFSRSAFMHEVEQRYGGKARHSHSGMIEFMIGMGFPGLLLWLLALFRLLSLGSDRLRHGIDMPGLWSVLLVLGFSGRMVVENISRDHMLMMFMLFAGFLSTVLYRETSRDL</sequence>
<dbReference type="Pfam" id="PF04932">
    <property type="entry name" value="Wzy_C"/>
    <property type="match status" value="1"/>
</dbReference>
<comment type="caution">
    <text evidence="7">The sequence shown here is derived from an EMBL/GenBank/DDBJ whole genome shotgun (WGS) entry which is preliminary data.</text>
</comment>
<dbReference type="PANTHER" id="PTHR37422">
    <property type="entry name" value="TEICHURONIC ACID BIOSYNTHESIS PROTEIN TUAE"/>
    <property type="match status" value="1"/>
</dbReference>
<reference evidence="8" key="1">
    <citation type="journal article" date="2019" name="Int. J. Syst. Evol. Microbiol.">
        <title>The Global Catalogue of Microorganisms (GCM) 10K type strain sequencing project: providing services to taxonomists for standard genome sequencing and annotation.</title>
        <authorList>
            <consortium name="The Broad Institute Genomics Platform"/>
            <consortium name="The Broad Institute Genome Sequencing Center for Infectious Disease"/>
            <person name="Wu L."/>
            <person name="Ma J."/>
        </authorList>
    </citation>
    <scope>NUCLEOTIDE SEQUENCE [LARGE SCALE GENOMIC DNA]</scope>
    <source>
        <strain evidence="8">KCTC 23713</strain>
    </source>
</reference>
<evidence type="ECO:0000256" key="4">
    <source>
        <dbReference type="ARBA" id="ARBA00023136"/>
    </source>
</evidence>
<dbReference type="Proteomes" id="UP000662678">
    <property type="component" value="Unassembled WGS sequence"/>
</dbReference>
<organism evidence="7 8">
    <name type="scientific">Vogesella fluminis</name>
    <dbReference type="NCBI Taxonomy" id="1069161"/>
    <lineage>
        <taxon>Bacteria</taxon>
        <taxon>Pseudomonadati</taxon>
        <taxon>Pseudomonadota</taxon>
        <taxon>Betaproteobacteria</taxon>
        <taxon>Neisseriales</taxon>
        <taxon>Chromobacteriaceae</taxon>
        <taxon>Vogesella</taxon>
    </lineage>
</organism>
<accession>A0ABQ3H533</accession>
<feature type="transmembrane region" description="Helical" evidence="5">
    <location>
        <begin position="396"/>
        <end position="414"/>
    </location>
</feature>
<feature type="transmembrane region" description="Helical" evidence="5">
    <location>
        <begin position="194"/>
        <end position="215"/>
    </location>
</feature>
<keyword evidence="2 5" id="KW-0812">Transmembrane</keyword>
<dbReference type="PANTHER" id="PTHR37422:SF17">
    <property type="entry name" value="O-ANTIGEN LIGASE"/>
    <property type="match status" value="1"/>
</dbReference>
<gene>
    <name evidence="7" type="ORF">GCM10011419_02350</name>
</gene>
<keyword evidence="4 5" id="KW-0472">Membrane</keyword>
<feature type="transmembrane region" description="Helical" evidence="5">
    <location>
        <begin position="221"/>
        <end position="239"/>
    </location>
</feature>
<evidence type="ECO:0000313" key="8">
    <source>
        <dbReference type="Proteomes" id="UP000662678"/>
    </source>
</evidence>
<feature type="transmembrane region" description="Helical" evidence="5">
    <location>
        <begin position="420"/>
        <end position="438"/>
    </location>
</feature>
<keyword evidence="8" id="KW-1185">Reference proteome</keyword>
<evidence type="ECO:0000259" key="6">
    <source>
        <dbReference type="Pfam" id="PF04932"/>
    </source>
</evidence>
<comment type="subcellular location">
    <subcellularLocation>
        <location evidence="1">Membrane</location>
        <topology evidence="1">Multi-pass membrane protein</topology>
    </subcellularLocation>
</comment>
<evidence type="ECO:0000256" key="2">
    <source>
        <dbReference type="ARBA" id="ARBA00022692"/>
    </source>
</evidence>
<dbReference type="InterPro" id="IPR051533">
    <property type="entry name" value="WaaL-like"/>
</dbReference>
<feature type="transmembrane region" description="Helical" evidence="5">
    <location>
        <begin position="120"/>
        <end position="142"/>
    </location>
</feature>
<feature type="transmembrane region" description="Helical" evidence="5">
    <location>
        <begin position="251"/>
        <end position="269"/>
    </location>
</feature>
<evidence type="ECO:0000256" key="1">
    <source>
        <dbReference type="ARBA" id="ARBA00004141"/>
    </source>
</evidence>
<keyword evidence="3 5" id="KW-1133">Transmembrane helix</keyword>
<feature type="domain" description="O-antigen ligase-related" evidence="6">
    <location>
        <begin position="204"/>
        <end position="376"/>
    </location>
</feature>
<feature type="transmembrane region" description="Helical" evidence="5">
    <location>
        <begin position="91"/>
        <end position="108"/>
    </location>
</feature>
<protein>
    <recommendedName>
        <fullName evidence="6">O-antigen ligase-related domain-containing protein</fullName>
    </recommendedName>
</protein>
<dbReference type="RefSeq" id="WP_189351812.1">
    <property type="nucleotide sequence ID" value="NZ_BMYP01000002.1"/>
</dbReference>
<evidence type="ECO:0000313" key="7">
    <source>
        <dbReference type="EMBL" id="GHD71109.1"/>
    </source>
</evidence>
<dbReference type="InterPro" id="IPR007016">
    <property type="entry name" value="O-antigen_ligase-rel_domated"/>
</dbReference>
<feature type="transmembrane region" description="Helical" evidence="5">
    <location>
        <begin position="363"/>
        <end position="384"/>
    </location>
</feature>
<feature type="transmembrane region" description="Helical" evidence="5">
    <location>
        <begin position="12"/>
        <end position="39"/>
    </location>
</feature>
<evidence type="ECO:0000256" key="5">
    <source>
        <dbReference type="SAM" id="Phobius"/>
    </source>
</evidence>